<comment type="similarity">
    <text evidence="2">Belongs to the OMP decarboxylase family. Type 2 subfamily.</text>
</comment>
<dbReference type="InterPro" id="IPR011995">
    <property type="entry name" value="OMPdecase_type-2"/>
</dbReference>
<dbReference type="Pfam" id="PF00215">
    <property type="entry name" value="OMPdecase"/>
    <property type="match status" value="1"/>
</dbReference>
<evidence type="ECO:0000313" key="10">
    <source>
        <dbReference type="Proteomes" id="UP001317779"/>
    </source>
</evidence>
<evidence type="ECO:0000313" key="9">
    <source>
        <dbReference type="EMBL" id="BDV30574.1"/>
    </source>
</evidence>
<keyword evidence="3" id="KW-0210">Decarboxylase</keyword>
<feature type="domain" description="Orotidine 5'-phosphate decarboxylase" evidence="8">
    <location>
        <begin position="23"/>
        <end position="279"/>
    </location>
</feature>
<name>A0ABM8DY83_9MICO</name>
<dbReference type="InterPro" id="IPR018089">
    <property type="entry name" value="OMPdecase_AS"/>
</dbReference>
<dbReference type="SMART" id="SM00934">
    <property type="entry name" value="OMPdecase"/>
    <property type="match status" value="1"/>
</dbReference>
<sequence length="291" mass="29836">MTVSDPVGGFGTRLRARLDEFGPLCVGIDPHEHLLAEWGMDASAAGVREFGLRVVEAAAGRVAVVKPQVSFFERFGSAGFAALEEILAAARAADLLVVADAKRGDIGTTMDGYAAAWLTPGAPLEADALTVSPYLGPDSLRGTIAHAMRAGKGLFVLAATSNPEGFGLQSAEVTIAEAQRGQTVADWVTHGVAWANGRAAFGEGLGSIGLVVGATVDREAVGLTDAALRGAPILAPGFGAQGARPADLARIFGSHAPNVLASESRSILSAGPDGLVDAIHISQNEYRSTRA</sequence>
<evidence type="ECO:0000256" key="3">
    <source>
        <dbReference type="ARBA" id="ARBA00022793"/>
    </source>
</evidence>
<protein>
    <recommendedName>
        <fullName evidence="7">Orotidine-5'-phosphate decarboxylase</fullName>
        <ecNumber evidence="7">4.1.1.23</ecNumber>
    </recommendedName>
</protein>
<evidence type="ECO:0000256" key="1">
    <source>
        <dbReference type="ARBA" id="ARBA00004861"/>
    </source>
</evidence>
<dbReference type="PANTHER" id="PTHR43375:SF1">
    <property type="entry name" value="OROTIDINE 5'-PHOSPHATE DECARBOXYLASE"/>
    <property type="match status" value="1"/>
</dbReference>
<dbReference type="EC" id="4.1.1.23" evidence="7"/>
<keyword evidence="4" id="KW-0665">Pyrimidine biosynthesis</keyword>
<dbReference type="Gene3D" id="3.20.20.70">
    <property type="entry name" value="Aldolase class I"/>
    <property type="match status" value="1"/>
</dbReference>
<keyword evidence="10" id="KW-1185">Reference proteome</keyword>
<dbReference type="SUPFAM" id="SSF51366">
    <property type="entry name" value="Ribulose-phoshate binding barrel"/>
    <property type="match status" value="1"/>
</dbReference>
<dbReference type="PROSITE" id="PS00156">
    <property type="entry name" value="OMPDECASE"/>
    <property type="match status" value="1"/>
</dbReference>
<keyword evidence="5" id="KW-0456">Lyase</keyword>
<reference evidence="9 10" key="1">
    <citation type="submission" date="2022-12" db="EMBL/GenBank/DDBJ databases">
        <title>Microbacterium terricola strain KV-448 chromosome, complete genome.</title>
        <authorList>
            <person name="Oshima T."/>
            <person name="Moriya T."/>
            <person name="Bessho Y."/>
        </authorList>
    </citation>
    <scope>NUCLEOTIDE SEQUENCE [LARGE SCALE GENOMIC DNA]</scope>
    <source>
        <strain evidence="9 10">KV-448</strain>
    </source>
</reference>
<evidence type="ECO:0000259" key="8">
    <source>
        <dbReference type="SMART" id="SM00934"/>
    </source>
</evidence>
<gene>
    <name evidence="9" type="primary">pyrF</name>
    <name evidence="9" type="ORF">Microterr_12340</name>
</gene>
<evidence type="ECO:0000256" key="4">
    <source>
        <dbReference type="ARBA" id="ARBA00022975"/>
    </source>
</evidence>
<organism evidence="9 10">
    <name type="scientific">Microbacterium terricola</name>
    <dbReference type="NCBI Taxonomy" id="344163"/>
    <lineage>
        <taxon>Bacteria</taxon>
        <taxon>Bacillati</taxon>
        <taxon>Actinomycetota</taxon>
        <taxon>Actinomycetes</taxon>
        <taxon>Micrococcales</taxon>
        <taxon>Microbacteriaceae</taxon>
        <taxon>Microbacterium</taxon>
    </lineage>
</organism>
<evidence type="ECO:0000256" key="7">
    <source>
        <dbReference type="NCBIfam" id="TIGR02127"/>
    </source>
</evidence>
<dbReference type="PANTHER" id="PTHR43375">
    <property type="entry name" value="OROTIDINE 5'-PHOSPHATE DECARBOXYLASE"/>
    <property type="match status" value="1"/>
</dbReference>
<dbReference type="Proteomes" id="UP001317779">
    <property type="component" value="Chromosome"/>
</dbReference>
<evidence type="ECO:0000256" key="2">
    <source>
        <dbReference type="ARBA" id="ARBA00008847"/>
    </source>
</evidence>
<dbReference type="EMBL" id="AP027141">
    <property type="protein sequence ID" value="BDV30574.1"/>
    <property type="molecule type" value="Genomic_DNA"/>
</dbReference>
<dbReference type="InterPro" id="IPR013785">
    <property type="entry name" value="Aldolase_TIM"/>
</dbReference>
<comment type="catalytic activity">
    <reaction evidence="6">
        <text>orotidine 5'-phosphate + H(+) = UMP + CO2</text>
        <dbReference type="Rhea" id="RHEA:11596"/>
        <dbReference type="ChEBI" id="CHEBI:15378"/>
        <dbReference type="ChEBI" id="CHEBI:16526"/>
        <dbReference type="ChEBI" id="CHEBI:57538"/>
        <dbReference type="ChEBI" id="CHEBI:57865"/>
        <dbReference type="EC" id="4.1.1.23"/>
    </reaction>
</comment>
<evidence type="ECO:0000256" key="5">
    <source>
        <dbReference type="ARBA" id="ARBA00023239"/>
    </source>
</evidence>
<dbReference type="NCBIfam" id="TIGR02127">
    <property type="entry name" value="pyrF_sub2"/>
    <property type="match status" value="1"/>
</dbReference>
<dbReference type="InterPro" id="IPR011060">
    <property type="entry name" value="RibuloseP-bd_barrel"/>
</dbReference>
<accession>A0ABM8DY83</accession>
<evidence type="ECO:0000256" key="6">
    <source>
        <dbReference type="ARBA" id="ARBA00049157"/>
    </source>
</evidence>
<dbReference type="RefSeq" id="WP_263795548.1">
    <property type="nucleotide sequence ID" value="NZ_AP027141.1"/>
</dbReference>
<comment type="pathway">
    <text evidence="1">Pyrimidine metabolism; UMP biosynthesis via de novo pathway; UMP from orotate: step 2/2.</text>
</comment>
<dbReference type="InterPro" id="IPR001754">
    <property type="entry name" value="OMPdeCOase_dom"/>
</dbReference>
<dbReference type="CDD" id="cd04725">
    <property type="entry name" value="OMP_decarboxylase_like"/>
    <property type="match status" value="1"/>
</dbReference>
<proteinExistence type="inferred from homology"/>